<feature type="domain" description="PDZ" evidence="7">
    <location>
        <begin position="84"/>
        <end position="149"/>
    </location>
</feature>
<accession>A0ABU7H0K2</accession>
<dbReference type="InterPro" id="IPR005151">
    <property type="entry name" value="Tail-specific_protease"/>
</dbReference>
<sequence>MKKVYRLIFAFLVTAFLLSATNRDDLFLVSRNLDVFAALFKEVNINYVDETNSSSMVRSGINAMLADLDPYTEFVPESEIEAFRLKYVSAQFGGIGASTIQIKDRFFINEVSENNPALNAGLLPGDELMEINNISLKGKDRNQLGVLLRGPKGSKIDLVINRSGEVLKKTLTRDLIVQKNVTYSGMIDGNLGYIKLDKFLENAYLEVRNAAIELNKHQPAGLILDLRGNGGGILQEAVKIVNLFVKRDLVIVVQKGRNVEKNVVYKTLEDPLLPELPLVVLINGSSASASEIVAGALQDLDRAVIVGQKSYGKGLVQQTFNLPYNSLVKITVAKYYTPSGRCIQALDYTSHNKIQKGTDSLKKIFTTKSGRTVYDGNGIYPDFTVPSEPISTTGAMMLNKAMFFDFANNYKKLNPSVTNSKRFQLSDAEFTAFLNSLPTVDDSFSAKTNQLINELVNEAKKDQRYDVVKMDIDKLKAKMSLSPKEAFINHKQEIKRLLESQIISRYFLEKGRIEQSFQYDKEMEMAVEILSDSQKVKEVLSGKGNYKKIGDSK</sequence>
<comment type="caution">
    <text evidence="8">The sequence shown here is derived from an EMBL/GenBank/DDBJ whole genome shotgun (WGS) entry which is preliminary data.</text>
</comment>
<dbReference type="InterPro" id="IPR036034">
    <property type="entry name" value="PDZ_sf"/>
</dbReference>
<dbReference type="InterPro" id="IPR029045">
    <property type="entry name" value="ClpP/crotonase-like_dom_sf"/>
</dbReference>
<evidence type="ECO:0000256" key="3">
    <source>
        <dbReference type="ARBA" id="ARBA00022801"/>
    </source>
</evidence>
<gene>
    <name evidence="8" type="ORF">VRU49_04165</name>
</gene>
<keyword evidence="4 5" id="KW-0720">Serine protease</keyword>
<evidence type="ECO:0000259" key="7">
    <source>
        <dbReference type="PROSITE" id="PS50106"/>
    </source>
</evidence>
<dbReference type="PANTHER" id="PTHR32060:SF30">
    <property type="entry name" value="CARBOXY-TERMINAL PROCESSING PROTEASE CTPA"/>
    <property type="match status" value="1"/>
</dbReference>
<feature type="chain" id="PRO_5046119645" evidence="6">
    <location>
        <begin position="21"/>
        <end position="553"/>
    </location>
</feature>
<dbReference type="SMART" id="SM00245">
    <property type="entry name" value="TSPc"/>
    <property type="match status" value="1"/>
</dbReference>
<evidence type="ECO:0000256" key="5">
    <source>
        <dbReference type="RuleBase" id="RU004404"/>
    </source>
</evidence>
<keyword evidence="2 5" id="KW-0645">Protease</keyword>
<dbReference type="Pfam" id="PF03572">
    <property type="entry name" value="Peptidase_S41"/>
    <property type="match status" value="1"/>
</dbReference>
<dbReference type="Proteomes" id="UP001337681">
    <property type="component" value="Unassembled WGS sequence"/>
</dbReference>
<name>A0ABU7H0K2_9SPHI</name>
<dbReference type="PROSITE" id="PS50106">
    <property type="entry name" value="PDZ"/>
    <property type="match status" value="1"/>
</dbReference>
<keyword evidence="6" id="KW-0732">Signal</keyword>
<reference evidence="8 9" key="1">
    <citation type="submission" date="2024-01" db="EMBL/GenBank/DDBJ databases">
        <title>Pedobacter sp. nov., isolated from oil-contaminated soil.</title>
        <authorList>
            <person name="Le N.T.T."/>
        </authorList>
    </citation>
    <scope>NUCLEOTIDE SEQUENCE [LARGE SCALE GENOMIC DNA]</scope>
    <source>
        <strain evidence="8 9">VNH31</strain>
    </source>
</reference>
<dbReference type="PANTHER" id="PTHR32060">
    <property type="entry name" value="TAIL-SPECIFIC PROTEASE"/>
    <property type="match status" value="1"/>
</dbReference>
<dbReference type="NCBIfam" id="TIGR00225">
    <property type="entry name" value="prc"/>
    <property type="match status" value="1"/>
</dbReference>
<dbReference type="SUPFAM" id="SSF52096">
    <property type="entry name" value="ClpP/crotonase"/>
    <property type="match status" value="1"/>
</dbReference>
<proteinExistence type="inferred from homology"/>
<dbReference type="InterPro" id="IPR041489">
    <property type="entry name" value="PDZ_6"/>
</dbReference>
<dbReference type="Gene3D" id="2.30.42.10">
    <property type="match status" value="1"/>
</dbReference>
<dbReference type="Gene3D" id="3.30.750.44">
    <property type="match status" value="1"/>
</dbReference>
<dbReference type="SMART" id="SM00228">
    <property type="entry name" value="PDZ"/>
    <property type="match status" value="1"/>
</dbReference>
<dbReference type="CDD" id="cd06782">
    <property type="entry name" value="cpPDZ_CPP-like"/>
    <property type="match status" value="1"/>
</dbReference>
<dbReference type="EMBL" id="JAZDQU010000001">
    <property type="protein sequence ID" value="MEE1884612.1"/>
    <property type="molecule type" value="Genomic_DNA"/>
</dbReference>
<evidence type="ECO:0000313" key="8">
    <source>
        <dbReference type="EMBL" id="MEE1884612.1"/>
    </source>
</evidence>
<evidence type="ECO:0000313" key="9">
    <source>
        <dbReference type="Proteomes" id="UP001337681"/>
    </source>
</evidence>
<organism evidence="8 9">
    <name type="scientific">Pedobacter flavus</name>
    <dbReference type="NCBI Taxonomy" id="3113906"/>
    <lineage>
        <taxon>Bacteria</taxon>
        <taxon>Pseudomonadati</taxon>
        <taxon>Bacteroidota</taxon>
        <taxon>Sphingobacteriia</taxon>
        <taxon>Sphingobacteriales</taxon>
        <taxon>Sphingobacteriaceae</taxon>
        <taxon>Pedobacter</taxon>
    </lineage>
</organism>
<protein>
    <submittedName>
        <fullName evidence="8">S41 family peptidase</fullName>
    </submittedName>
</protein>
<evidence type="ECO:0000256" key="2">
    <source>
        <dbReference type="ARBA" id="ARBA00022670"/>
    </source>
</evidence>
<dbReference type="Gene3D" id="3.90.226.10">
    <property type="entry name" value="2-enoyl-CoA Hydratase, Chain A, domain 1"/>
    <property type="match status" value="1"/>
</dbReference>
<keyword evidence="9" id="KW-1185">Reference proteome</keyword>
<keyword evidence="3 5" id="KW-0378">Hydrolase</keyword>
<dbReference type="InterPro" id="IPR004447">
    <property type="entry name" value="Peptidase_S41A"/>
</dbReference>
<dbReference type="CDD" id="cd07560">
    <property type="entry name" value="Peptidase_S41_CPP"/>
    <property type="match status" value="1"/>
</dbReference>
<dbReference type="Pfam" id="PF17820">
    <property type="entry name" value="PDZ_6"/>
    <property type="match status" value="1"/>
</dbReference>
<dbReference type="RefSeq" id="WP_330145525.1">
    <property type="nucleotide sequence ID" value="NZ_JAZDQU010000001.1"/>
</dbReference>
<feature type="signal peptide" evidence="6">
    <location>
        <begin position="1"/>
        <end position="20"/>
    </location>
</feature>
<evidence type="ECO:0000256" key="4">
    <source>
        <dbReference type="ARBA" id="ARBA00022825"/>
    </source>
</evidence>
<dbReference type="SUPFAM" id="SSF50156">
    <property type="entry name" value="PDZ domain-like"/>
    <property type="match status" value="1"/>
</dbReference>
<dbReference type="InterPro" id="IPR001478">
    <property type="entry name" value="PDZ"/>
</dbReference>
<comment type="similarity">
    <text evidence="1 5">Belongs to the peptidase S41A family.</text>
</comment>
<evidence type="ECO:0000256" key="1">
    <source>
        <dbReference type="ARBA" id="ARBA00009179"/>
    </source>
</evidence>
<evidence type="ECO:0000256" key="6">
    <source>
        <dbReference type="SAM" id="SignalP"/>
    </source>
</evidence>